<dbReference type="AlphaFoldDB" id="A0A7X0MX06"/>
<organism evidence="1 2">
    <name type="scientific">Pseudoteredinibacter isoporae</name>
    <dbReference type="NCBI Taxonomy" id="570281"/>
    <lineage>
        <taxon>Bacteria</taxon>
        <taxon>Pseudomonadati</taxon>
        <taxon>Pseudomonadota</taxon>
        <taxon>Gammaproteobacteria</taxon>
        <taxon>Cellvibrionales</taxon>
        <taxon>Cellvibrionaceae</taxon>
        <taxon>Pseudoteredinibacter</taxon>
    </lineage>
</organism>
<dbReference type="SUPFAM" id="SSF158544">
    <property type="entry name" value="GspK insert domain-like"/>
    <property type="match status" value="1"/>
</dbReference>
<dbReference type="Proteomes" id="UP000528457">
    <property type="component" value="Unassembled WGS sequence"/>
</dbReference>
<evidence type="ECO:0000313" key="2">
    <source>
        <dbReference type="Proteomes" id="UP000528457"/>
    </source>
</evidence>
<dbReference type="PANTHER" id="PTHR38831">
    <property type="entry name" value="TYPE II SECRETION SYSTEM PROTEIN K"/>
    <property type="match status" value="1"/>
</dbReference>
<dbReference type="GO" id="GO:0016020">
    <property type="term" value="C:membrane"/>
    <property type="evidence" value="ECO:0007669"/>
    <property type="project" value="InterPro"/>
</dbReference>
<dbReference type="InParanoid" id="A0A7X0MX06"/>
<accession>A0A7X0MX06</accession>
<dbReference type="RefSeq" id="WP_166844308.1">
    <property type="nucleotide sequence ID" value="NZ_JAAONY010000002.1"/>
</dbReference>
<reference evidence="1 2" key="1">
    <citation type="submission" date="2020-08" db="EMBL/GenBank/DDBJ databases">
        <title>Genomic Encyclopedia of Type Strains, Phase IV (KMG-IV): sequencing the most valuable type-strain genomes for metagenomic binning, comparative biology and taxonomic classification.</title>
        <authorList>
            <person name="Goeker M."/>
        </authorList>
    </citation>
    <scope>NUCLEOTIDE SEQUENCE [LARGE SCALE GENOMIC DNA]</scope>
    <source>
        <strain evidence="1 2">DSM 22368</strain>
    </source>
</reference>
<dbReference type="EMBL" id="JACHHT010000002">
    <property type="protein sequence ID" value="MBB6521554.1"/>
    <property type="molecule type" value="Genomic_DNA"/>
</dbReference>
<dbReference type="FunCoup" id="A0A7X0MX06">
    <property type="interactions" value="40"/>
</dbReference>
<dbReference type="PANTHER" id="PTHR38831:SF1">
    <property type="entry name" value="TYPE II SECRETION SYSTEM PROTEIN K-RELATED"/>
    <property type="match status" value="1"/>
</dbReference>
<gene>
    <name evidence="1" type="ORF">HNR48_001839</name>
</gene>
<comment type="caution">
    <text evidence="1">The sequence shown here is derived from an EMBL/GenBank/DDBJ whole genome shotgun (WGS) entry which is preliminary data.</text>
</comment>
<name>A0A7X0MX06_9GAMM</name>
<evidence type="ECO:0000313" key="1">
    <source>
        <dbReference type="EMBL" id="MBB6521554.1"/>
    </source>
</evidence>
<dbReference type="InterPro" id="IPR038072">
    <property type="entry name" value="GspK_central_sf"/>
</dbReference>
<keyword evidence="2" id="KW-1185">Reference proteome</keyword>
<dbReference type="GO" id="GO:0009306">
    <property type="term" value="P:protein secretion"/>
    <property type="evidence" value="ECO:0007669"/>
    <property type="project" value="InterPro"/>
</dbReference>
<protein>
    <submittedName>
        <fullName evidence="1">General secretion pathway protein K</fullName>
    </submittedName>
</protein>
<dbReference type="Gene3D" id="1.10.40.60">
    <property type="entry name" value="EpsJ-like"/>
    <property type="match status" value="1"/>
</dbReference>
<proteinExistence type="predicted"/>
<dbReference type="InterPro" id="IPR005628">
    <property type="entry name" value="GspK"/>
</dbReference>
<sequence>MSFYLARKPDKVQQSGVALILVLFLVAIVSLLAVNAGEKTYQLQHRLTMQKQQQAISNEQIALEAFALSQYSVQIRNSNISSSKQAWQQPLTLPFEESHLRVQLMQQPACFNLSSLIGMNVEQLQYSTTLQQLLSLLENLNSPGPLGDLENILKANETLPGSINDINPIEAKQALEESLRVQWSDKDWQKFAPFICYLPSRYSRWNINGFDKTHVPLLKALLLNQLQDSGIEELIDIAQAKGFDSNHSFWQQESLKAMAIPAQLKLQLRVKSEYYWLNTQIRRSHSRLEQWYFLQQQGLTLKRLHRYRT</sequence>